<dbReference type="SUPFAM" id="SSF56112">
    <property type="entry name" value="Protein kinase-like (PK-like)"/>
    <property type="match status" value="1"/>
</dbReference>
<accession>A0ABW0KJ90</accession>
<dbReference type="InterPro" id="IPR011009">
    <property type="entry name" value="Kinase-like_dom_sf"/>
</dbReference>
<comment type="caution">
    <text evidence="3">The sequence shown here is derived from an EMBL/GenBank/DDBJ whole genome shotgun (WGS) entry which is preliminary data.</text>
</comment>
<dbReference type="InterPro" id="IPR025605">
    <property type="entry name" value="OST-HTH/LOTUS_dom"/>
</dbReference>
<dbReference type="Gene3D" id="3.90.1200.10">
    <property type="match status" value="1"/>
</dbReference>
<name>A0ABW0KJ90_9BACT</name>
<feature type="domain" description="HTH OST-type" evidence="2">
    <location>
        <begin position="1679"/>
        <end position="1759"/>
    </location>
</feature>
<evidence type="ECO:0000313" key="3">
    <source>
        <dbReference type="EMBL" id="MFC5453558.1"/>
    </source>
</evidence>
<feature type="compositionally biased region" description="Polar residues" evidence="1">
    <location>
        <begin position="1767"/>
        <end position="1784"/>
    </location>
</feature>
<evidence type="ECO:0000313" key="4">
    <source>
        <dbReference type="Proteomes" id="UP001596052"/>
    </source>
</evidence>
<dbReference type="PANTHER" id="PTHR16155">
    <property type="entry name" value="DED DOMAIN-CONTAINING PROTEIN"/>
    <property type="match status" value="1"/>
</dbReference>
<dbReference type="EMBL" id="JBHSMQ010000001">
    <property type="protein sequence ID" value="MFC5453558.1"/>
    <property type="molecule type" value="Genomic_DNA"/>
</dbReference>
<keyword evidence="4" id="KW-1185">Reference proteome</keyword>
<feature type="region of interest" description="Disordered" evidence="1">
    <location>
        <begin position="1767"/>
        <end position="1843"/>
    </location>
</feature>
<organism evidence="3 4">
    <name type="scientific">Prosthecobacter fluviatilis</name>
    <dbReference type="NCBI Taxonomy" id="445931"/>
    <lineage>
        <taxon>Bacteria</taxon>
        <taxon>Pseudomonadati</taxon>
        <taxon>Verrucomicrobiota</taxon>
        <taxon>Verrucomicrobiia</taxon>
        <taxon>Verrucomicrobiales</taxon>
        <taxon>Verrucomicrobiaceae</taxon>
        <taxon>Prosthecobacter</taxon>
    </lineage>
</organism>
<dbReference type="RefSeq" id="WP_377162748.1">
    <property type="nucleotide sequence ID" value="NZ_JBHSMQ010000001.1"/>
</dbReference>
<dbReference type="PANTHER" id="PTHR16155:SF19">
    <property type="entry name" value="DED DOMAIN-CONTAINING PROTEIN"/>
    <property type="match status" value="1"/>
</dbReference>
<reference evidence="4" key="1">
    <citation type="journal article" date="2019" name="Int. J. Syst. Evol. Microbiol.">
        <title>The Global Catalogue of Microorganisms (GCM) 10K type strain sequencing project: providing services to taxonomists for standard genome sequencing and annotation.</title>
        <authorList>
            <consortium name="The Broad Institute Genomics Platform"/>
            <consortium name="The Broad Institute Genome Sequencing Center for Infectious Disease"/>
            <person name="Wu L."/>
            <person name="Ma J."/>
        </authorList>
    </citation>
    <scope>NUCLEOTIDE SEQUENCE [LARGE SCALE GENOMIC DNA]</scope>
    <source>
        <strain evidence="4">CGMCC 4.1469</strain>
    </source>
</reference>
<dbReference type="PROSITE" id="PS51644">
    <property type="entry name" value="HTH_OST"/>
    <property type="match status" value="1"/>
</dbReference>
<evidence type="ECO:0000259" key="2">
    <source>
        <dbReference type="PROSITE" id="PS51644"/>
    </source>
</evidence>
<dbReference type="Proteomes" id="UP001596052">
    <property type="component" value="Unassembled WGS sequence"/>
</dbReference>
<evidence type="ECO:0000256" key="1">
    <source>
        <dbReference type="SAM" id="MobiDB-lite"/>
    </source>
</evidence>
<gene>
    <name evidence="3" type="ORF">ACFQDI_01715</name>
</gene>
<protein>
    <recommendedName>
        <fullName evidence="2">HTH OST-type domain-containing protein</fullName>
    </recommendedName>
</protein>
<proteinExistence type="predicted"/>
<sequence length="1924" mass="215371">MPWKALPPEFDALRDVGEMAVKSWAPNAAYTLKALSGGLSGAAVFRVDFRPSAEGEALNGTYILKLSLWPRHADQTAENVAYKLASEFASEFAAKHIPKLKAEFPPVGTDPKETNGYAMLYSIAGQSLDAFQTASNREDSSLREMVGCVSRDLLHAWVATVPEKPHTPHELLTEWLGYRLSPDDAPEFHTLANRILGTSATFTEAAEVLIHPLHFCEELKQVQIEPRPQLKALLHHDLHGGNLLFYARDPQSQPYQIIDFGLSKMGPAGFDQAYLELYAILNALGELPASALIGLLKTVDRPERSERLPNGALWAADIVKTCRAAVHSWQQQTLPDRKDDVDRQFYLARVAAGINWANKPMGENKRFLALCYAGWAARLYVERHEPTSLGRLLRNTAVHTLSHSSHTDDKLWNVFLDVVGQFARNTGRYILVAEGLSHQPLAASLGQLPWSAVIDLDPESETKGLHHLASAILKCHRGLHVFEPTSIPTSNLDRGCAWMLAGGRLLSKQLPQALDDWVAKTLPRIRVLLQKVFQETTPTPLFVVMLPGASRDPRTPMERLNRIADVMFEASNGEATTIILGGSDIPSQLRHKHVPLALKTFLERLNNLYGTSTIQFETAVPSARGWTVISVDRLRTMQECLLVLHSRVLDDESEIVAARDSVEFWRGNPPLLHDLAADIDIPRNESIEKLQPTLRDRLEAHTNHTVVFYHQPGSGGTTVALRAAWDLRLEYPVAIIHKWSDAVVDRVASLFRLAEKPVLVVAEASVLSETDREDLHRNLRDRNCRAVLLYVRRVLKEPEDDVIGLVREMDAGESAKFFKAYSGLTTDPRRLEDLRRITSDTTLARFRSPFFYGLITFERDYVGLERYVEEHLRNLREKPRTLLKYLAICTIYSNSGIPEAVCKLLRNYPADAKLALEELLGEGPARLVTARAGQWRLQHQVIAEEVLSRITGGGYWRVDLVDMATDFIRELRACTDAQSEQVNELLREVFTDRQGGGSTDADDRGDFAPLVVEVIDSYGSPEPGKVILKMLTDEYPHNPHFWNHLGRFQVYKVGSHFDFAESCLQTAVGLSPHDRIHHNTLGVVRRARAREVIDRMKSAQPSELLEAVRPHYEGAADAFAEARKLGPEDPYGYICHLQMIVRVAHAVKRALGIDNVAQIGGEHVKIADWLAEQLSLAENLLNDARRLYGVLDRNRDFLNECAADLSKLYGDLDSVILIWEVSESSGRSSNRSRRALANAFFARGKRQWRQLSQAEIRRISTLMRVNLRESSRLEEDYRLWFEASIQLPEFDFDWAITNLSAWSHRYSSWRPHYYLYILFFQRWFAAKSNSLTEMESALDQCKNLVIGRKTNSEQWMAVTPIGCPLISSLDLGGWDRTRDFWPHEQYLRRVNGIITRIDGPQAGKIQIDGEVDVFFVPGAKRKDADGKSSSGGRYVFERNQDEETMVNFYLGFSPSGLRGWMVQPGHISEGGRAGGFVDAEIYRSIQLAEEAVPAAIAKSRLEHLQLQTVMRFTDDLIKARADLGVDLTLTELQDRIEAAFGIDGLFGQKRADLSDFANVLLNTGEYELIESGEETIVRPKGDSESASDAPPPFYLSGVRQLGIVTRYTRSKRAGSIRSAAGVVYSFTAKNVEGPSRPILQFQDPERRVVEFSEGSTTLDAVAVRFLAPELTLYSGKSIDPTELRPLVEETISRLVRKAADKSEPIRLRDLQSDLEREFPGSIWLFKRLGHESFSALLKTLPDIRINKQSPEWVVVLAKEPVFGRLPSSVSPPLSTAQPKLNVSASGGGLGNDMATNNQRPRVRIDSPQPSKPQPIKAVLDANSSPSSPADRIATPTKNSTPSRPAVVKVSVSEAQSIIRQTAAEFARQGKQTVSIFEFGDLCSRLLRHKTALPKKLKIILKDMPEFVVSGDSANLLIQIPRLPQ</sequence>